<keyword evidence="3" id="KW-1185">Reference proteome</keyword>
<comment type="caution">
    <text evidence="2">The sequence shown here is derived from an EMBL/GenBank/DDBJ whole genome shotgun (WGS) entry which is preliminary data.</text>
</comment>
<dbReference type="AlphaFoldDB" id="A0A7K0CFA4"/>
<evidence type="ECO:0000313" key="2">
    <source>
        <dbReference type="EMBL" id="MQY12150.1"/>
    </source>
</evidence>
<feature type="compositionally biased region" description="Basic residues" evidence="1">
    <location>
        <begin position="24"/>
        <end position="33"/>
    </location>
</feature>
<protein>
    <submittedName>
        <fullName evidence="2">Uncharacterized protein</fullName>
    </submittedName>
</protein>
<feature type="region of interest" description="Disordered" evidence="1">
    <location>
        <begin position="1"/>
        <end position="50"/>
    </location>
</feature>
<dbReference type="EMBL" id="WEGJ01000005">
    <property type="protein sequence ID" value="MQY12150.1"/>
    <property type="molecule type" value="Genomic_DNA"/>
</dbReference>
<evidence type="ECO:0000313" key="3">
    <source>
        <dbReference type="Proteomes" id="UP000466345"/>
    </source>
</evidence>
<reference evidence="2 3" key="1">
    <citation type="submission" date="2019-10" db="EMBL/GenBank/DDBJ databases">
        <title>Streptomyces smaragdinus sp. nov. and Streptomyces fabii sp. nov., isolated from the gut of fungus growing-termite Macrotermes natalensis.</title>
        <authorList>
            <person name="Schwitalla J."/>
            <person name="Benndorf R."/>
            <person name="Martin K."/>
            <person name="De Beer W."/>
            <person name="Kaster A.-K."/>
            <person name="Vollmers J."/>
            <person name="Poulsen M."/>
            <person name="Beemelmanns C."/>
        </authorList>
    </citation>
    <scope>NUCLEOTIDE SEQUENCE [LARGE SCALE GENOMIC DNA]</scope>
    <source>
        <strain evidence="2 3">RB5</strain>
    </source>
</reference>
<dbReference type="Proteomes" id="UP000466345">
    <property type="component" value="Unassembled WGS sequence"/>
</dbReference>
<accession>A0A7K0CFA4</accession>
<organism evidence="2 3">
    <name type="scientific">Streptomyces smaragdinus</name>
    <dbReference type="NCBI Taxonomy" id="2585196"/>
    <lineage>
        <taxon>Bacteria</taxon>
        <taxon>Bacillati</taxon>
        <taxon>Actinomycetota</taxon>
        <taxon>Actinomycetes</taxon>
        <taxon>Kitasatosporales</taxon>
        <taxon>Streptomycetaceae</taxon>
        <taxon>Streptomyces</taxon>
    </lineage>
</organism>
<evidence type="ECO:0000256" key="1">
    <source>
        <dbReference type="SAM" id="MobiDB-lite"/>
    </source>
</evidence>
<gene>
    <name evidence="2" type="ORF">SRB5_22800</name>
</gene>
<feature type="compositionally biased region" description="Basic and acidic residues" evidence="1">
    <location>
        <begin position="1"/>
        <end position="23"/>
    </location>
</feature>
<sequence length="50" mass="5958">MYAHEQQSRYRAAELRRQAEQHRLARAAKAARRSGRDERADYRSQWVKAA</sequence>
<name>A0A7K0CFA4_9ACTN</name>
<dbReference type="RefSeq" id="WP_153451510.1">
    <property type="nucleotide sequence ID" value="NZ_WEGJ01000005.1"/>
</dbReference>
<proteinExistence type="predicted"/>